<dbReference type="AlphaFoldDB" id="A0A7R9C286"/>
<dbReference type="SUPFAM" id="SSF103473">
    <property type="entry name" value="MFS general substrate transporter"/>
    <property type="match status" value="1"/>
</dbReference>
<keyword evidence="2" id="KW-0812">Transmembrane</keyword>
<sequence>MAGGRMKGLMTRTLLVGCGVAQAAEMAGRSSNSSSSRSWLRTTGDGGWSWLVVAGAFVIQILGGGTHYAQGVYVSLFLEEFKESKSMTALIGSIFGACLMMSAPLSAKCAEKFGNRRTAFGATLLASAGLILSAFANTIVMLYLTFSVMTGLGLGLSYMPGIKAVGEHFQRKRAIAMGIACAGVGMGSFLFPPIVNSLLQGLGLKGTLITHGVITFISLGLSSVALIPCEKTTGQRHLVEDAEKGTSAATPMIASQEGESQSLWHDPRFLLLCANQMFGWLACIIVIMDLAPYGKTELELEAHHASMLLSTSGALNVLGRIVGGFVIVACRRFFSPLTYYTSLNVMLVVSTFCIPIVSDYIGMLVLSGFFGWGLSCYSAVLADMVAEMFGQEAIAFSFGYFVMFQGIGALVGAPLSG</sequence>
<dbReference type="InterPro" id="IPR036259">
    <property type="entry name" value="MFS_trans_sf"/>
</dbReference>
<dbReference type="InterPro" id="IPR011701">
    <property type="entry name" value="MFS"/>
</dbReference>
<feature type="transmembrane region" description="Helical" evidence="2">
    <location>
        <begin position="337"/>
        <end position="357"/>
    </location>
</feature>
<gene>
    <name evidence="4" type="ORF">NMOB1V02_LOCUS12228</name>
</gene>
<keyword evidence="5" id="KW-1185">Reference proteome</keyword>
<evidence type="ECO:0000259" key="3">
    <source>
        <dbReference type="PROSITE" id="PS50850"/>
    </source>
</evidence>
<protein>
    <recommendedName>
        <fullName evidence="3">Major facilitator superfamily (MFS) profile domain-containing protein</fullName>
    </recommendedName>
</protein>
<dbReference type="InterPro" id="IPR050327">
    <property type="entry name" value="Proton-linked_MCT"/>
</dbReference>
<feature type="transmembrane region" description="Helical" evidence="2">
    <location>
        <begin position="47"/>
        <end position="66"/>
    </location>
</feature>
<proteinExistence type="predicted"/>
<accession>A0A7R9C286</accession>
<evidence type="ECO:0000256" key="2">
    <source>
        <dbReference type="SAM" id="Phobius"/>
    </source>
</evidence>
<dbReference type="GO" id="GO:0008028">
    <property type="term" value="F:monocarboxylic acid transmembrane transporter activity"/>
    <property type="evidence" value="ECO:0007669"/>
    <property type="project" value="TreeGrafter"/>
</dbReference>
<evidence type="ECO:0000313" key="4">
    <source>
        <dbReference type="EMBL" id="CAD7284623.1"/>
    </source>
</evidence>
<feature type="transmembrane region" description="Helical" evidence="2">
    <location>
        <begin position="308"/>
        <end position="330"/>
    </location>
</feature>
<dbReference type="PANTHER" id="PTHR11360">
    <property type="entry name" value="MONOCARBOXYLATE TRANSPORTER"/>
    <property type="match status" value="1"/>
</dbReference>
<comment type="subcellular location">
    <subcellularLocation>
        <location evidence="1">Membrane</location>
        <topology evidence="1">Multi-pass membrane protein</topology>
    </subcellularLocation>
</comment>
<feature type="transmembrane region" description="Helical" evidence="2">
    <location>
        <begin position="363"/>
        <end position="382"/>
    </location>
</feature>
<dbReference type="EMBL" id="CAJPEX010008995">
    <property type="protein sequence ID" value="CAG0924775.1"/>
    <property type="molecule type" value="Genomic_DNA"/>
</dbReference>
<keyword evidence="2" id="KW-1133">Transmembrane helix</keyword>
<feature type="transmembrane region" description="Helical" evidence="2">
    <location>
        <begin position="174"/>
        <end position="195"/>
    </location>
</feature>
<dbReference type="GO" id="GO:0016020">
    <property type="term" value="C:membrane"/>
    <property type="evidence" value="ECO:0007669"/>
    <property type="project" value="UniProtKB-SubCell"/>
</dbReference>
<feature type="transmembrane region" description="Helical" evidence="2">
    <location>
        <begin position="269"/>
        <end position="288"/>
    </location>
</feature>
<dbReference type="OrthoDB" id="410267at2759"/>
<dbReference type="EMBL" id="OA891032">
    <property type="protein sequence ID" value="CAD7284623.1"/>
    <property type="molecule type" value="Genomic_DNA"/>
</dbReference>
<dbReference type="InterPro" id="IPR020846">
    <property type="entry name" value="MFS_dom"/>
</dbReference>
<dbReference type="PANTHER" id="PTHR11360:SF284">
    <property type="entry name" value="EG:103B4.3 PROTEIN-RELATED"/>
    <property type="match status" value="1"/>
</dbReference>
<feature type="transmembrane region" description="Helical" evidence="2">
    <location>
        <begin position="207"/>
        <end position="227"/>
    </location>
</feature>
<name>A0A7R9C286_9CRUS</name>
<reference evidence="4" key="1">
    <citation type="submission" date="2020-11" db="EMBL/GenBank/DDBJ databases">
        <authorList>
            <person name="Tran Van P."/>
        </authorList>
    </citation>
    <scope>NUCLEOTIDE SEQUENCE</scope>
</reference>
<evidence type="ECO:0000313" key="5">
    <source>
        <dbReference type="Proteomes" id="UP000678499"/>
    </source>
</evidence>
<evidence type="ECO:0000256" key="1">
    <source>
        <dbReference type="ARBA" id="ARBA00004141"/>
    </source>
</evidence>
<feature type="transmembrane region" description="Helical" evidence="2">
    <location>
        <begin position="394"/>
        <end position="415"/>
    </location>
</feature>
<feature type="non-terminal residue" evidence="4">
    <location>
        <position position="1"/>
    </location>
</feature>
<feature type="transmembrane region" description="Helical" evidence="2">
    <location>
        <begin position="87"/>
        <end position="105"/>
    </location>
</feature>
<feature type="domain" description="Major facilitator superfamily (MFS) profile" evidence="3">
    <location>
        <begin position="49"/>
        <end position="417"/>
    </location>
</feature>
<dbReference type="Pfam" id="PF07690">
    <property type="entry name" value="MFS_1"/>
    <property type="match status" value="1"/>
</dbReference>
<dbReference type="PROSITE" id="PS50850">
    <property type="entry name" value="MFS"/>
    <property type="match status" value="1"/>
</dbReference>
<organism evidence="4">
    <name type="scientific">Notodromas monacha</name>
    <dbReference type="NCBI Taxonomy" id="399045"/>
    <lineage>
        <taxon>Eukaryota</taxon>
        <taxon>Metazoa</taxon>
        <taxon>Ecdysozoa</taxon>
        <taxon>Arthropoda</taxon>
        <taxon>Crustacea</taxon>
        <taxon>Oligostraca</taxon>
        <taxon>Ostracoda</taxon>
        <taxon>Podocopa</taxon>
        <taxon>Podocopida</taxon>
        <taxon>Cypridocopina</taxon>
        <taxon>Cypridoidea</taxon>
        <taxon>Cyprididae</taxon>
        <taxon>Notodromas</taxon>
    </lineage>
</organism>
<feature type="transmembrane region" description="Helical" evidence="2">
    <location>
        <begin position="125"/>
        <end position="154"/>
    </location>
</feature>
<dbReference type="Proteomes" id="UP000678499">
    <property type="component" value="Unassembled WGS sequence"/>
</dbReference>
<dbReference type="Gene3D" id="1.20.1250.20">
    <property type="entry name" value="MFS general substrate transporter like domains"/>
    <property type="match status" value="1"/>
</dbReference>
<keyword evidence="2" id="KW-0472">Membrane</keyword>